<evidence type="ECO:0000313" key="3">
    <source>
        <dbReference type="Proteomes" id="UP000646365"/>
    </source>
</evidence>
<gene>
    <name evidence="2" type="ORF">GCM10011611_22510</name>
</gene>
<feature type="region of interest" description="Disordered" evidence="1">
    <location>
        <begin position="207"/>
        <end position="259"/>
    </location>
</feature>
<protein>
    <recommendedName>
        <fullName evidence="4">PspA/IM30 family protein</fullName>
    </recommendedName>
</protein>
<reference evidence="2" key="1">
    <citation type="journal article" date="2014" name="Int. J. Syst. Evol. Microbiol.">
        <title>Complete genome sequence of Corynebacterium casei LMG S-19264T (=DSM 44701T), isolated from a smear-ripened cheese.</title>
        <authorList>
            <consortium name="US DOE Joint Genome Institute (JGI-PGF)"/>
            <person name="Walter F."/>
            <person name="Albersmeier A."/>
            <person name="Kalinowski J."/>
            <person name="Ruckert C."/>
        </authorList>
    </citation>
    <scope>NUCLEOTIDE SEQUENCE</scope>
    <source>
        <strain evidence="2">CGMCC 1.15725</strain>
    </source>
</reference>
<name>A0A8J3E4Q2_9PROT</name>
<dbReference type="Proteomes" id="UP000646365">
    <property type="component" value="Unassembled WGS sequence"/>
</dbReference>
<dbReference type="AlphaFoldDB" id="A0A8J3E4Q2"/>
<dbReference type="RefSeq" id="WP_189045666.1">
    <property type="nucleotide sequence ID" value="NZ_BMJQ01000005.1"/>
</dbReference>
<evidence type="ECO:0000313" key="2">
    <source>
        <dbReference type="EMBL" id="GGF16244.1"/>
    </source>
</evidence>
<feature type="compositionally biased region" description="Low complexity" evidence="1">
    <location>
        <begin position="208"/>
        <end position="219"/>
    </location>
</feature>
<dbReference type="EMBL" id="BMJQ01000005">
    <property type="protein sequence ID" value="GGF16244.1"/>
    <property type="molecule type" value="Genomic_DNA"/>
</dbReference>
<comment type="caution">
    <text evidence="2">The sequence shown here is derived from an EMBL/GenBank/DDBJ whole genome shotgun (WGS) entry which is preliminary data.</text>
</comment>
<organism evidence="2 3">
    <name type="scientific">Aliidongia dinghuensis</name>
    <dbReference type="NCBI Taxonomy" id="1867774"/>
    <lineage>
        <taxon>Bacteria</taxon>
        <taxon>Pseudomonadati</taxon>
        <taxon>Pseudomonadota</taxon>
        <taxon>Alphaproteobacteria</taxon>
        <taxon>Rhodospirillales</taxon>
        <taxon>Dongiaceae</taxon>
        <taxon>Aliidongia</taxon>
    </lineage>
</organism>
<keyword evidence="3" id="KW-1185">Reference proteome</keyword>
<proteinExistence type="predicted"/>
<reference evidence="2" key="2">
    <citation type="submission" date="2020-09" db="EMBL/GenBank/DDBJ databases">
        <authorList>
            <person name="Sun Q."/>
            <person name="Zhou Y."/>
        </authorList>
    </citation>
    <scope>NUCLEOTIDE SEQUENCE</scope>
    <source>
        <strain evidence="2">CGMCC 1.15725</strain>
    </source>
</reference>
<evidence type="ECO:0000256" key="1">
    <source>
        <dbReference type="SAM" id="MobiDB-lite"/>
    </source>
</evidence>
<sequence>MGLSFFKNLLGVKADQAVQNGIELYVKWDPTGASEAELKTMEGKLDELGLNVAKARARFTDAQKALDTANALLHQRMTAADSLQAQIEAAAADPARKASLERSLGTLVELLEHMTPEVEQAKKDAADAHDFLIQLEEAYEGLGQKLKSARGDLERAQREMERARLAKEAAAERADIAKSAAGLSSNGSSVNIALKAMHDAAEKDRQAAEAQNAKAALLKPSSPETDDPNIAAALAAAEGKPTQPQSLSERLAALKKSAS</sequence>
<evidence type="ECO:0008006" key="4">
    <source>
        <dbReference type="Google" id="ProtNLM"/>
    </source>
</evidence>
<accession>A0A8J3E4Q2</accession>